<dbReference type="CDD" id="cd16100">
    <property type="entry name" value="ARID"/>
    <property type="match status" value="1"/>
</dbReference>
<dbReference type="FunFam" id="2.60.40.790:FF:000014">
    <property type="entry name" value="AT-rich interactive domain-containing protein 3"/>
    <property type="match status" value="1"/>
</dbReference>
<gene>
    <name evidence="9" type="ORF">C5167_011135</name>
</gene>
<accession>A0A4Y7K261</accession>
<dbReference type="Proteomes" id="UP000316621">
    <property type="component" value="Chromosome 6"/>
</dbReference>
<evidence type="ECO:0000256" key="5">
    <source>
        <dbReference type="PROSITE-ProRule" id="PRU00285"/>
    </source>
</evidence>
<dbReference type="AlphaFoldDB" id="A0A4Y7K261"/>
<dbReference type="SMART" id="SM00501">
    <property type="entry name" value="BRIGHT"/>
    <property type="match status" value="1"/>
</dbReference>
<dbReference type="GO" id="GO:0003677">
    <property type="term" value="F:DNA binding"/>
    <property type="evidence" value="ECO:0007669"/>
    <property type="project" value="UniProtKB-KW"/>
</dbReference>
<keyword evidence="1" id="KW-0805">Transcription regulation</keyword>
<feature type="compositionally biased region" description="Polar residues" evidence="6">
    <location>
        <begin position="92"/>
        <end position="108"/>
    </location>
</feature>
<evidence type="ECO:0000256" key="4">
    <source>
        <dbReference type="ARBA" id="ARBA00023242"/>
    </source>
</evidence>
<evidence type="ECO:0000259" key="8">
    <source>
        <dbReference type="PROSITE" id="PS51011"/>
    </source>
</evidence>
<feature type="compositionally biased region" description="Basic and acidic residues" evidence="6">
    <location>
        <begin position="60"/>
        <end position="78"/>
    </location>
</feature>
<evidence type="ECO:0000256" key="2">
    <source>
        <dbReference type="ARBA" id="ARBA00023125"/>
    </source>
</evidence>
<feature type="region of interest" description="Disordered" evidence="6">
    <location>
        <begin position="364"/>
        <end position="404"/>
    </location>
</feature>
<evidence type="ECO:0000256" key="6">
    <source>
        <dbReference type="SAM" id="MobiDB-lite"/>
    </source>
</evidence>
<keyword evidence="4" id="KW-0539">Nucleus</keyword>
<dbReference type="STRING" id="3469.A0A4Y7K261"/>
<protein>
    <recommendedName>
        <fullName evidence="11">ARID domain-containing protein</fullName>
    </recommendedName>
</protein>
<feature type="region of interest" description="Disordered" evidence="6">
    <location>
        <begin position="57"/>
        <end position="133"/>
    </location>
</feature>
<evidence type="ECO:0000313" key="10">
    <source>
        <dbReference type="Proteomes" id="UP000316621"/>
    </source>
</evidence>
<feature type="region of interest" description="Disordered" evidence="6">
    <location>
        <begin position="1"/>
        <end position="43"/>
    </location>
</feature>
<dbReference type="InterPro" id="IPR002068">
    <property type="entry name" value="A-crystallin/Hsp20_dom"/>
</dbReference>
<dbReference type="PANTHER" id="PTHR15348:SF0">
    <property type="entry name" value="PROTEIN DEAD RINGER"/>
    <property type="match status" value="1"/>
</dbReference>
<feature type="compositionally biased region" description="Acidic residues" evidence="6">
    <location>
        <begin position="177"/>
        <end position="200"/>
    </location>
</feature>
<feature type="domain" description="SHSP" evidence="7">
    <location>
        <begin position="450"/>
        <end position="546"/>
    </location>
</feature>
<evidence type="ECO:0008006" key="11">
    <source>
        <dbReference type="Google" id="ProtNLM"/>
    </source>
</evidence>
<dbReference type="PANTHER" id="PTHR15348">
    <property type="entry name" value="AT-RICH INTERACTIVE DOMAIN-CONTAINING PROTEIN ARID DOMAIN- CONTAINING PROTEIN DEAD RINGER PROTEIN B-CELL REGULATOR OF IGH TRANSCRIPTION BRIGHT"/>
    <property type="match status" value="1"/>
</dbReference>
<keyword evidence="3" id="KW-0804">Transcription</keyword>
<proteinExistence type="inferred from homology"/>
<dbReference type="GO" id="GO:0006357">
    <property type="term" value="P:regulation of transcription by RNA polymerase II"/>
    <property type="evidence" value="ECO:0007669"/>
    <property type="project" value="InterPro"/>
</dbReference>
<dbReference type="FunFam" id="1.10.150.60:FF:000018">
    <property type="entry name" value="AT-rich interactive domain-containing protein 3"/>
    <property type="match status" value="1"/>
</dbReference>
<dbReference type="Pfam" id="PF01388">
    <property type="entry name" value="ARID"/>
    <property type="match status" value="1"/>
</dbReference>
<sequence length="546" mass="61071">MRRKHEGDDDDNATLSGDIEEMVANGGGEKEEEMQDGGGDDYVTVAAEKEDEDLINVRITQEKKDDAKINDLPNREQEQEQEEEEINPIHVQGNQKDGTLSAANQNPNGCVGGAGEQDKSNANSEAKATKVKTEVTKDDDNVCAANGEDDVDKLEEVTPAVKEKRETKPVVSYLKADDDDYEIEELEEEESEGSESESDKEELVKLKESSSTSSLHKQHHHIDLVAVQEQPQFLNEEGGSESGNEFEQAAFVKELERFCKEYHFDFKPPKFYGEPLNLLKLYRAVVKLGGYDQVTTSKLWRQVGESFNPPKTCTTVSWTFRIFYEKALLEYEKHNIQSGELHFPGSSPADPKSAGNMRIGSQVLGSGRARRDAASRAMQGWHSQRLGNDEDKNAMSTPKRESQLRAGLLKRKKPADMDHYVKSARTVFKANNQQGSSPQRMDTTPSVIDIGHPADWVKVNVRRTRDCFEVYALVPGLLREEVRVQSDPSGRVVISGQPEEPDNPWGVTAFKKVITLPSRIDPHQTSAIVTLHGQLFVRVPFEQLDS</sequence>
<keyword evidence="10" id="KW-1185">Reference proteome</keyword>
<feature type="region of interest" description="Disordered" evidence="6">
    <location>
        <begin position="158"/>
        <end position="219"/>
    </location>
</feature>
<dbReference type="EMBL" id="CM010720">
    <property type="protein sequence ID" value="RZC67453.1"/>
    <property type="molecule type" value="Genomic_DNA"/>
</dbReference>
<feature type="compositionally biased region" description="Basic and acidic residues" evidence="6">
    <location>
        <begin position="387"/>
        <end position="403"/>
    </location>
</feature>
<feature type="domain" description="ARID" evidence="8">
    <location>
        <begin position="245"/>
        <end position="336"/>
    </location>
</feature>
<dbReference type="InterPro" id="IPR008978">
    <property type="entry name" value="HSP20-like_chaperone"/>
</dbReference>
<comment type="similarity">
    <text evidence="5">Belongs to the small heat shock protein (HSP20) family.</text>
</comment>
<evidence type="ECO:0000313" key="9">
    <source>
        <dbReference type="EMBL" id="RZC67453.1"/>
    </source>
</evidence>
<dbReference type="Gramene" id="RZC67453">
    <property type="protein sequence ID" value="RZC67453"/>
    <property type="gene ID" value="C5167_011135"/>
</dbReference>
<name>A0A4Y7K261_PAPSO</name>
<evidence type="ECO:0000259" key="7">
    <source>
        <dbReference type="PROSITE" id="PS01031"/>
    </source>
</evidence>
<dbReference type="SUPFAM" id="SSF46774">
    <property type="entry name" value="ARID-like"/>
    <property type="match status" value="1"/>
</dbReference>
<organism evidence="9 10">
    <name type="scientific">Papaver somniferum</name>
    <name type="common">Opium poppy</name>
    <dbReference type="NCBI Taxonomy" id="3469"/>
    <lineage>
        <taxon>Eukaryota</taxon>
        <taxon>Viridiplantae</taxon>
        <taxon>Streptophyta</taxon>
        <taxon>Embryophyta</taxon>
        <taxon>Tracheophyta</taxon>
        <taxon>Spermatophyta</taxon>
        <taxon>Magnoliopsida</taxon>
        <taxon>Ranunculales</taxon>
        <taxon>Papaveraceae</taxon>
        <taxon>Papaveroideae</taxon>
        <taxon>Papaver</taxon>
    </lineage>
</organism>
<dbReference type="PROSITE" id="PS01031">
    <property type="entry name" value="SHSP"/>
    <property type="match status" value="1"/>
</dbReference>
<keyword evidence="2" id="KW-0238">DNA-binding</keyword>
<dbReference type="GO" id="GO:0005634">
    <property type="term" value="C:nucleus"/>
    <property type="evidence" value="ECO:0007669"/>
    <property type="project" value="TreeGrafter"/>
</dbReference>
<dbReference type="InterPro" id="IPR001606">
    <property type="entry name" value="ARID_dom"/>
</dbReference>
<dbReference type="Gene3D" id="2.60.40.790">
    <property type="match status" value="1"/>
</dbReference>
<dbReference type="InterPro" id="IPR045147">
    <property type="entry name" value="ARI3A/B/C"/>
</dbReference>
<dbReference type="SUPFAM" id="SSF49764">
    <property type="entry name" value="HSP20-like chaperones"/>
    <property type="match status" value="1"/>
</dbReference>
<evidence type="ECO:0000256" key="3">
    <source>
        <dbReference type="ARBA" id="ARBA00023163"/>
    </source>
</evidence>
<dbReference type="CDD" id="cd06464">
    <property type="entry name" value="ACD_sHsps-like"/>
    <property type="match status" value="1"/>
</dbReference>
<dbReference type="InterPro" id="IPR036431">
    <property type="entry name" value="ARID_dom_sf"/>
</dbReference>
<reference evidence="9 10" key="1">
    <citation type="journal article" date="2018" name="Science">
        <title>The opium poppy genome and morphinan production.</title>
        <authorList>
            <person name="Guo L."/>
            <person name="Winzer T."/>
            <person name="Yang X."/>
            <person name="Li Y."/>
            <person name="Ning Z."/>
            <person name="He Z."/>
            <person name="Teodor R."/>
            <person name="Lu Y."/>
            <person name="Bowser T.A."/>
            <person name="Graham I.A."/>
            <person name="Ye K."/>
        </authorList>
    </citation>
    <scope>NUCLEOTIDE SEQUENCE [LARGE SCALE GENOMIC DNA]</scope>
    <source>
        <strain evidence="10">cv. HN1</strain>
        <tissue evidence="9">Leaves</tissue>
    </source>
</reference>
<feature type="compositionally biased region" description="Acidic residues" evidence="6">
    <location>
        <begin position="30"/>
        <end position="39"/>
    </location>
</feature>
<dbReference type="SMART" id="SM01014">
    <property type="entry name" value="ARID"/>
    <property type="match status" value="1"/>
</dbReference>
<dbReference type="PROSITE" id="PS51011">
    <property type="entry name" value="ARID"/>
    <property type="match status" value="1"/>
</dbReference>
<dbReference type="OrthoDB" id="338531at2759"/>
<evidence type="ECO:0000256" key="1">
    <source>
        <dbReference type="ARBA" id="ARBA00023015"/>
    </source>
</evidence>
<dbReference type="Gene3D" id="1.10.150.60">
    <property type="entry name" value="ARID DNA-binding domain"/>
    <property type="match status" value="1"/>
</dbReference>